<name>A0A3B0CIE2_9BACL</name>
<dbReference type="EMBL" id="RBAH01000008">
    <property type="protein sequence ID" value="RKN84334.1"/>
    <property type="molecule type" value="Genomic_DNA"/>
</dbReference>
<gene>
    <name evidence="1" type="ORF">D7M11_12625</name>
</gene>
<dbReference type="RefSeq" id="WP_120747587.1">
    <property type="nucleotide sequence ID" value="NZ_RBAH01000008.1"/>
</dbReference>
<evidence type="ECO:0000313" key="1">
    <source>
        <dbReference type="EMBL" id="RKN84334.1"/>
    </source>
</evidence>
<organism evidence="1 2">
    <name type="scientific">Paenibacillus ginsengarvi</name>
    <dbReference type="NCBI Taxonomy" id="400777"/>
    <lineage>
        <taxon>Bacteria</taxon>
        <taxon>Bacillati</taxon>
        <taxon>Bacillota</taxon>
        <taxon>Bacilli</taxon>
        <taxon>Bacillales</taxon>
        <taxon>Paenibacillaceae</taxon>
        <taxon>Paenibacillus</taxon>
    </lineage>
</organism>
<evidence type="ECO:0000313" key="2">
    <source>
        <dbReference type="Proteomes" id="UP000282311"/>
    </source>
</evidence>
<proteinExistence type="predicted"/>
<protein>
    <submittedName>
        <fullName evidence="1">Uncharacterized protein</fullName>
    </submittedName>
</protein>
<keyword evidence="2" id="KW-1185">Reference proteome</keyword>
<dbReference type="AlphaFoldDB" id="A0A3B0CIE2"/>
<comment type="caution">
    <text evidence="1">The sequence shown here is derived from an EMBL/GenBank/DDBJ whole genome shotgun (WGS) entry which is preliminary data.</text>
</comment>
<accession>A0A3B0CIE2</accession>
<reference evidence="1 2" key="1">
    <citation type="journal article" date="2007" name="Int. J. Syst. Evol. Microbiol.">
        <title>Paenibacillus ginsengarvi sp. nov., isolated from soil from ginseng cultivation.</title>
        <authorList>
            <person name="Yoon M.H."/>
            <person name="Ten L.N."/>
            <person name="Im W.T."/>
        </authorList>
    </citation>
    <scope>NUCLEOTIDE SEQUENCE [LARGE SCALE GENOMIC DNA]</scope>
    <source>
        <strain evidence="1 2">KCTC 13059</strain>
    </source>
</reference>
<dbReference type="Proteomes" id="UP000282311">
    <property type="component" value="Unassembled WGS sequence"/>
</dbReference>
<sequence length="65" mass="6751">MTILDTSLAGPSHPEKPGLQAVRLGGGFVESKADPDEQEGAQLAGLFPVRYAGGQKYVIVTGKVP</sequence>